<accession>A0A0N1PGH0</accession>
<evidence type="ECO:0000256" key="9">
    <source>
        <dbReference type="SAM" id="Phobius"/>
    </source>
</evidence>
<dbReference type="GO" id="GO:0017056">
    <property type="term" value="F:structural constituent of nuclear pore"/>
    <property type="evidence" value="ECO:0007669"/>
    <property type="project" value="InterPro"/>
</dbReference>
<gene>
    <name evidence="10" type="ORF">RR48_05143</name>
</gene>
<dbReference type="GO" id="GO:0000056">
    <property type="term" value="P:ribosomal small subunit export from nucleus"/>
    <property type="evidence" value="ECO:0007669"/>
    <property type="project" value="InterPro"/>
</dbReference>
<dbReference type="Pfam" id="PF10168">
    <property type="entry name" value="Nup88"/>
    <property type="match status" value="1"/>
</dbReference>
<dbReference type="InterPro" id="IPR037700">
    <property type="entry name" value="NUP88/NUP82"/>
</dbReference>
<dbReference type="InterPro" id="IPR036322">
    <property type="entry name" value="WD40_repeat_dom_sf"/>
</dbReference>
<keyword evidence="7" id="KW-0539">Nucleus</keyword>
<evidence type="ECO:0000256" key="5">
    <source>
        <dbReference type="ARBA" id="ARBA00023010"/>
    </source>
</evidence>
<organism evidence="10 11">
    <name type="scientific">Papilio machaon</name>
    <name type="common">Old World swallowtail butterfly</name>
    <dbReference type="NCBI Taxonomy" id="76193"/>
    <lineage>
        <taxon>Eukaryota</taxon>
        <taxon>Metazoa</taxon>
        <taxon>Ecdysozoa</taxon>
        <taxon>Arthropoda</taxon>
        <taxon>Hexapoda</taxon>
        <taxon>Insecta</taxon>
        <taxon>Pterygota</taxon>
        <taxon>Neoptera</taxon>
        <taxon>Endopterygota</taxon>
        <taxon>Lepidoptera</taxon>
        <taxon>Glossata</taxon>
        <taxon>Ditrysia</taxon>
        <taxon>Papilionoidea</taxon>
        <taxon>Papilionidae</taxon>
        <taxon>Papilioninae</taxon>
        <taxon>Papilio</taxon>
    </lineage>
</organism>
<proteinExistence type="predicted"/>
<feature type="transmembrane region" description="Helical" evidence="9">
    <location>
        <begin position="256"/>
        <end position="276"/>
    </location>
</feature>
<dbReference type="GO" id="GO:0006406">
    <property type="term" value="P:mRNA export from nucleus"/>
    <property type="evidence" value="ECO:0007669"/>
    <property type="project" value="TreeGrafter"/>
</dbReference>
<evidence type="ECO:0000256" key="3">
    <source>
        <dbReference type="ARBA" id="ARBA00022816"/>
    </source>
</evidence>
<keyword evidence="9" id="KW-1133">Transmembrane helix</keyword>
<dbReference type="STRING" id="76193.A0A0N1PGH0"/>
<evidence type="ECO:0000256" key="2">
    <source>
        <dbReference type="ARBA" id="ARBA00022448"/>
    </source>
</evidence>
<keyword evidence="3" id="KW-0509">mRNA transport</keyword>
<evidence type="ECO:0000256" key="1">
    <source>
        <dbReference type="ARBA" id="ARBA00004567"/>
    </source>
</evidence>
<reference evidence="10 11" key="1">
    <citation type="journal article" date="2015" name="Nat. Commun.">
        <title>Outbred genome sequencing and CRISPR/Cas9 gene editing in butterflies.</title>
        <authorList>
            <person name="Li X."/>
            <person name="Fan D."/>
            <person name="Zhang W."/>
            <person name="Liu G."/>
            <person name="Zhang L."/>
            <person name="Zhao L."/>
            <person name="Fang X."/>
            <person name="Chen L."/>
            <person name="Dong Y."/>
            <person name="Chen Y."/>
            <person name="Ding Y."/>
            <person name="Zhao R."/>
            <person name="Feng M."/>
            <person name="Zhu Y."/>
            <person name="Feng Y."/>
            <person name="Jiang X."/>
            <person name="Zhu D."/>
            <person name="Xiang H."/>
            <person name="Feng X."/>
            <person name="Li S."/>
            <person name="Wang J."/>
            <person name="Zhang G."/>
            <person name="Kronforst M.R."/>
            <person name="Wang W."/>
        </authorList>
    </citation>
    <scope>NUCLEOTIDE SEQUENCE [LARGE SCALE GENOMIC DNA]</scope>
    <source>
        <strain evidence="10">Ya'a_city_454_Pm</strain>
        <tissue evidence="10">Whole body</tissue>
    </source>
</reference>
<protein>
    <submittedName>
        <fullName evidence="10">Nuclear pore complex protein Nup88</fullName>
    </submittedName>
</protein>
<keyword evidence="6" id="KW-0906">Nuclear pore complex</keyword>
<evidence type="ECO:0000256" key="6">
    <source>
        <dbReference type="ARBA" id="ARBA00023132"/>
    </source>
</evidence>
<keyword evidence="2" id="KW-0813">Transport</keyword>
<evidence type="ECO:0000256" key="8">
    <source>
        <dbReference type="SAM" id="MobiDB-lite"/>
    </source>
</evidence>
<dbReference type="PANTHER" id="PTHR13257">
    <property type="entry name" value="NUCLEOPORIN NUP84-RELATED"/>
    <property type="match status" value="1"/>
</dbReference>
<keyword evidence="9" id="KW-0472">Membrane</keyword>
<feature type="region of interest" description="Disordered" evidence="8">
    <location>
        <begin position="287"/>
        <end position="311"/>
    </location>
</feature>
<dbReference type="GO" id="GO:0005643">
    <property type="term" value="C:nuclear pore"/>
    <property type="evidence" value="ECO:0007669"/>
    <property type="project" value="UniProtKB-SubCell"/>
</dbReference>
<dbReference type="AlphaFoldDB" id="A0A0N1PGH0"/>
<evidence type="ECO:0000313" key="10">
    <source>
        <dbReference type="EMBL" id="KPJ12941.1"/>
    </source>
</evidence>
<comment type="subcellular location">
    <subcellularLocation>
        <location evidence="1">Nucleus</location>
        <location evidence="1">Nuclear pore complex</location>
    </subcellularLocation>
</comment>
<keyword evidence="5" id="KW-0811">Translocation</keyword>
<keyword evidence="9" id="KW-0812">Transmembrane</keyword>
<dbReference type="GO" id="GO:0006606">
    <property type="term" value="P:protein import into nucleus"/>
    <property type="evidence" value="ECO:0007669"/>
    <property type="project" value="TreeGrafter"/>
</dbReference>
<dbReference type="GO" id="GO:0000055">
    <property type="term" value="P:ribosomal large subunit export from nucleus"/>
    <property type="evidence" value="ECO:0007669"/>
    <property type="project" value="InterPro"/>
</dbReference>
<keyword evidence="4" id="KW-0653">Protein transport</keyword>
<evidence type="ECO:0000313" key="11">
    <source>
        <dbReference type="Proteomes" id="UP000053240"/>
    </source>
</evidence>
<evidence type="ECO:0000256" key="4">
    <source>
        <dbReference type="ARBA" id="ARBA00022927"/>
    </source>
</evidence>
<dbReference type="InParanoid" id="A0A0N1PGH0"/>
<evidence type="ECO:0000256" key="7">
    <source>
        <dbReference type="ARBA" id="ARBA00023242"/>
    </source>
</evidence>
<dbReference type="PANTHER" id="PTHR13257:SF0">
    <property type="entry name" value="NUCLEAR PORE COMPLEX PROTEIN NUP88"/>
    <property type="match status" value="1"/>
</dbReference>
<name>A0A0N1PGH0_PAPMA</name>
<dbReference type="InterPro" id="IPR019321">
    <property type="entry name" value="Nucleoporin_Nup88"/>
</dbReference>
<keyword evidence="11" id="KW-1185">Reference proteome</keyword>
<sequence>MCLRGDLCEDLPNYCCLPRGQRLQLLSPPEFNVERVVGSACGGRLCAYGARGATLVDLPARWGRAGLFDNGNQTVLCKSVSLDERFLFSQGEIRRVQWHPSSLSHILVLMSDNTIRLYNIALKSGPKLVKSIPVGLKPSSQLAGRNILDSLGDTAVDFTPLPNTDSLLILRGDGELLTQATLLLRKEYMSRQSRAGSALARKSAALSSLANNFLNWRNTISVEMDGVVERGRLLQQKCALAEQQQEDLKYRSRSSFLLVLIVSIVINSVLFIMSLYDTLFSRREGGDPTNAHAHTEGGTTINNPGFKEGRG</sequence>
<dbReference type="Proteomes" id="UP000053240">
    <property type="component" value="Unassembled WGS sequence"/>
</dbReference>
<dbReference type="EMBL" id="KQ460655">
    <property type="protein sequence ID" value="KPJ12941.1"/>
    <property type="molecule type" value="Genomic_DNA"/>
</dbReference>
<dbReference type="SUPFAM" id="SSF50978">
    <property type="entry name" value="WD40 repeat-like"/>
    <property type="match status" value="1"/>
</dbReference>